<dbReference type="InterPro" id="IPR045509">
    <property type="entry name" value="HD_assoc_2"/>
</dbReference>
<dbReference type="Pfam" id="PF19276">
    <property type="entry name" value="HD_assoc_2"/>
    <property type="match status" value="1"/>
</dbReference>
<organism evidence="2 3">
    <name type="scientific">Candidatus Uhrbacteria bacterium GW2011_GWC2_41_11</name>
    <dbReference type="NCBI Taxonomy" id="1618985"/>
    <lineage>
        <taxon>Bacteria</taxon>
        <taxon>Candidatus Uhriibacteriota</taxon>
    </lineage>
</organism>
<feature type="domain" description="HD-associated" evidence="1">
    <location>
        <begin position="225"/>
        <end position="329"/>
    </location>
</feature>
<accession>A0A0G0UG25</accession>
<dbReference type="GO" id="GO:0008832">
    <property type="term" value="F:dGTPase activity"/>
    <property type="evidence" value="ECO:0007669"/>
    <property type="project" value="TreeGrafter"/>
</dbReference>
<dbReference type="Proteomes" id="UP000034616">
    <property type="component" value="Unassembled WGS sequence"/>
</dbReference>
<evidence type="ECO:0000313" key="3">
    <source>
        <dbReference type="Proteomes" id="UP000034616"/>
    </source>
</evidence>
<protein>
    <submittedName>
        <fullName evidence="2">Deoxyguanosinetriphosphate triphosphohydrolase</fullName>
    </submittedName>
</protein>
<dbReference type="Gene3D" id="1.10.3210.10">
    <property type="entry name" value="Hypothetical protein af1432"/>
    <property type="match status" value="1"/>
</dbReference>
<reference evidence="2 3" key="1">
    <citation type="journal article" date="2015" name="Nature">
        <title>rRNA introns, odd ribosomes, and small enigmatic genomes across a large radiation of phyla.</title>
        <authorList>
            <person name="Brown C.T."/>
            <person name="Hug L.A."/>
            <person name="Thomas B.C."/>
            <person name="Sharon I."/>
            <person name="Castelle C.J."/>
            <person name="Singh A."/>
            <person name="Wilkins M.J."/>
            <person name="Williams K.H."/>
            <person name="Banfield J.F."/>
        </authorList>
    </citation>
    <scope>NUCLEOTIDE SEQUENCE [LARGE SCALE GENOMIC DNA]</scope>
</reference>
<dbReference type="PANTHER" id="PTHR11373:SF4">
    <property type="entry name" value="DEOXYNUCLEOSIDE TRIPHOSPHATE TRIPHOSPHOHYDROLASE SAMHD1"/>
    <property type="match status" value="1"/>
</dbReference>
<evidence type="ECO:0000313" key="2">
    <source>
        <dbReference type="EMBL" id="KKR87848.1"/>
    </source>
</evidence>
<comment type="caution">
    <text evidence="2">The sequence shown here is derived from an EMBL/GenBank/DDBJ whole genome shotgun (WGS) entry which is preliminary data.</text>
</comment>
<dbReference type="InterPro" id="IPR050135">
    <property type="entry name" value="dGTPase-like"/>
</dbReference>
<keyword evidence="2" id="KW-0378">Hydrolase</keyword>
<dbReference type="AlphaFoldDB" id="A0A0G0UG25"/>
<proteinExistence type="predicted"/>
<dbReference type="SUPFAM" id="SSF109604">
    <property type="entry name" value="HD-domain/PDEase-like"/>
    <property type="match status" value="1"/>
</dbReference>
<sequence length="385" mass="44268">MSHRYHDFLYREMHVSDFIWELLHTPQVQRLHGISQDVLPSGLLPWNMPSRLEHGMGVVRLATEVIKNNPSFAPYENLLLGAALLHDAGNASLSHLNEPFLKVIMGKDGESFLEEILHQSEAAEVLNHFGCSPEQVVRFVTGEAAPLSRVLNGSMDIDNLDNIHRYWMISNKQPLFDPILLASSFRFCDGKWMLDANMHPESRKWQKAREAVYAVIYGEPHLNTAKMLERAIWFAFEQGELSEAYFRMNDQEAVEYLQSCNEKTAFLANRVSTRDLYALCFAFETTKPSEKFLALSQKWDARYEVADAIAAHIKMPREAVCVHLGKGRDRRKIDLPFVRDDGSFFMDNSPPECLEPIYRIKVYLDGEVHRHTIAVHDMVKTWIMS</sequence>
<dbReference type="PANTHER" id="PTHR11373">
    <property type="entry name" value="DEOXYNUCLEOSIDE TRIPHOSPHATE TRIPHOSPHOHYDROLASE"/>
    <property type="match status" value="1"/>
</dbReference>
<name>A0A0G0UG25_9BACT</name>
<evidence type="ECO:0000259" key="1">
    <source>
        <dbReference type="Pfam" id="PF19276"/>
    </source>
</evidence>
<dbReference type="EMBL" id="LCAH01000001">
    <property type="protein sequence ID" value="KKR87848.1"/>
    <property type="molecule type" value="Genomic_DNA"/>
</dbReference>
<dbReference type="GO" id="GO:0006203">
    <property type="term" value="P:dGTP catabolic process"/>
    <property type="evidence" value="ECO:0007669"/>
    <property type="project" value="TreeGrafter"/>
</dbReference>
<gene>
    <name evidence="2" type="ORF">UU35_C0001G0129</name>
</gene>